<reference evidence="1 2" key="1">
    <citation type="submission" date="2018-08" db="EMBL/GenBank/DDBJ databases">
        <title>A genome reference for cultivated species of the human gut microbiota.</title>
        <authorList>
            <person name="Zou Y."/>
            <person name="Xue W."/>
            <person name="Luo G."/>
        </authorList>
    </citation>
    <scope>NUCLEOTIDE SEQUENCE [LARGE SCALE GENOMIC DNA]</scope>
    <source>
        <strain evidence="1 2">AF35-6BH</strain>
    </source>
</reference>
<dbReference type="EMBL" id="QRPK01000016">
    <property type="protein sequence ID" value="RHM12309.1"/>
    <property type="molecule type" value="Genomic_DNA"/>
</dbReference>
<dbReference type="OrthoDB" id="1648440at2"/>
<dbReference type="RefSeq" id="WP_022420619.1">
    <property type="nucleotide sequence ID" value="NZ_CAJKGD010000014.1"/>
</dbReference>
<dbReference type="Proteomes" id="UP000284868">
    <property type="component" value="Unassembled WGS sequence"/>
</dbReference>
<keyword evidence="2" id="KW-1185">Reference proteome</keyword>
<evidence type="ECO:0000313" key="1">
    <source>
        <dbReference type="EMBL" id="RHM12309.1"/>
    </source>
</evidence>
<proteinExistence type="predicted"/>
<comment type="caution">
    <text evidence="1">The sequence shown here is derived from an EMBL/GenBank/DDBJ whole genome shotgun (WGS) entry which is preliminary data.</text>
</comment>
<name>A0A415PI36_9FIRM</name>
<sequence>MKNKANIFLFTACLFTFGLIAYNMLTYEKNQIEFKEIEEVITIDWEEREQAIDPKDFVSAYDEDAVYLASNFEIMLVNVEQPLVISAISQEDRHTFAKKEYRLLIKDEKDPVIEYHGPKVIKHADMNDFRLEDYLEVYDIGDTTAEKYPLTCKDSLTESVYNLSDDKQMYVTDAGYMYLCDGNSTCDFDEGIHHVKIIADDGHGRTSEKDLVLEVEWY</sequence>
<gene>
    <name evidence="1" type="ORF">DWZ83_04700</name>
</gene>
<dbReference type="AlphaFoldDB" id="A0A415PI36"/>
<accession>A0A415PI36</accession>
<organism evidence="1 2">
    <name type="scientific">Amedibacillus dolichus</name>
    <dbReference type="NCBI Taxonomy" id="31971"/>
    <lineage>
        <taxon>Bacteria</taxon>
        <taxon>Bacillati</taxon>
        <taxon>Bacillota</taxon>
        <taxon>Erysipelotrichia</taxon>
        <taxon>Erysipelotrichales</taxon>
        <taxon>Erysipelotrichaceae</taxon>
        <taxon>Amedibacillus</taxon>
    </lineage>
</organism>
<evidence type="ECO:0000313" key="2">
    <source>
        <dbReference type="Proteomes" id="UP000284868"/>
    </source>
</evidence>
<protein>
    <submittedName>
        <fullName evidence="1">Uncharacterized protein</fullName>
    </submittedName>
</protein>